<accession>A0A433L7R9</accession>
<dbReference type="Pfam" id="PF05168">
    <property type="entry name" value="HEPN"/>
    <property type="match status" value="1"/>
</dbReference>
<dbReference type="Gene3D" id="1.20.120.330">
    <property type="entry name" value="Nucleotidyltransferases domain 2"/>
    <property type="match status" value="1"/>
</dbReference>
<protein>
    <submittedName>
        <fullName evidence="2">HEPN domain-containing protein</fullName>
    </submittedName>
</protein>
<feature type="domain" description="HEPN" evidence="1">
    <location>
        <begin position="14"/>
        <end position="116"/>
    </location>
</feature>
<evidence type="ECO:0000259" key="1">
    <source>
        <dbReference type="Pfam" id="PF05168"/>
    </source>
</evidence>
<dbReference type="AlphaFoldDB" id="A0A433L7R9"/>
<keyword evidence="3" id="KW-1185">Reference proteome</keyword>
<dbReference type="EMBL" id="RZHD01000010">
    <property type="protein sequence ID" value="RUR43374.1"/>
    <property type="molecule type" value="Genomic_DNA"/>
</dbReference>
<reference evidence="2 3" key="1">
    <citation type="submission" date="2018-12" db="EMBL/GenBank/DDBJ databases">
        <title>three novel Halomonas strain isolated from plants.</title>
        <authorList>
            <person name="Sun C."/>
        </authorList>
    </citation>
    <scope>NUCLEOTIDE SEQUENCE [LARGE SCALE GENOMIC DNA]</scope>
    <source>
        <strain evidence="2 3">RC</strain>
    </source>
</reference>
<evidence type="ECO:0000313" key="3">
    <source>
        <dbReference type="Proteomes" id="UP000286912"/>
    </source>
</evidence>
<sequence length="118" mass="13571">MPDRLLNIAARLKSMEGVEQEIEQHRIRSVVNRAYYAAFLTAREVCEEKGFQGSGSSHERIVDALLRQRSLTTLGNQLNEIKSLRHKADYNWNRPISPRDMHTALKKSRKLIDALKAL</sequence>
<gene>
    <name evidence="2" type="ORF">ELY37_16790</name>
</gene>
<organism evidence="2 3">
    <name type="scientific">Vreelandella populi</name>
    <dbReference type="NCBI Taxonomy" id="2498858"/>
    <lineage>
        <taxon>Bacteria</taxon>
        <taxon>Pseudomonadati</taxon>
        <taxon>Pseudomonadota</taxon>
        <taxon>Gammaproteobacteria</taxon>
        <taxon>Oceanospirillales</taxon>
        <taxon>Halomonadaceae</taxon>
        <taxon>Vreelandella</taxon>
    </lineage>
</organism>
<dbReference type="InterPro" id="IPR007842">
    <property type="entry name" value="HEPN_dom"/>
</dbReference>
<dbReference type="OrthoDB" id="6174209at2"/>
<proteinExistence type="predicted"/>
<dbReference type="Proteomes" id="UP000286912">
    <property type="component" value="Unassembled WGS sequence"/>
</dbReference>
<dbReference type="RefSeq" id="WP_126981956.1">
    <property type="nucleotide sequence ID" value="NZ_RZHD01000010.1"/>
</dbReference>
<name>A0A433L7R9_9GAMM</name>
<comment type="caution">
    <text evidence="2">The sequence shown here is derived from an EMBL/GenBank/DDBJ whole genome shotgun (WGS) entry which is preliminary data.</text>
</comment>
<evidence type="ECO:0000313" key="2">
    <source>
        <dbReference type="EMBL" id="RUR43374.1"/>
    </source>
</evidence>